<comment type="caution">
    <text evidence="10">Lacks conserved residue(s) required for the propagation of feature annotation.</text>
</comment>
<dbReference type="InterPro" id="IPR023434">
    <property type="entry name" value="Arginosuc_synth_type_1_subfam"/>
</dbReference>
<feature type="binding site" evidence="10">
    <location>
        <position position="115"/>
    </location>
    <ligand>
        <name>ATP</name>
        <dbReference type="ChEBI" id="CHEBI:30616"/>
    </ligand>
</feature>
<dbReference type="GO" id="GO:0005524">
    <property type="term" value="F:ATP binding"/>
    <property type="evidence" value="ECO:0007669"/>
    <property type="project" value="UniProtKB-UniRule"/>
</dbReference>
<accession>A0A7C6ENR8</accession>
<evidence type="ECO:0000313" key="13">
    <source>
        <dbReference type="EMBL" id="HHS63409.1"/>
    </source>
</evidence>
<dbReference type="PANTHER" id="PTHR11587">
    <property type="entry name" value="ARGININOSUCCINATE SYNTHASE"/>
    <property type="match status" value="1"/>
</dbReference>
<comment type="caution">
    <text evidence="13">The sequence shown here is derived from an EMBL/GenBank/DDBJ whole genome shotgun (WGS) entry which is preliminary data.</text>
</comment>
<evidence type="ECO:0000256" key="6">
    <source>
        <dbReference type="ARBA" id="ARBA00022598"/>
    </source>
</evidence>
<feature type="binding site" evidence="10">
    <location>
        <position position="172"/>
    </location>
    <ligand>
        <name>L-citrulline</name>
        <dbReference type="ChEBI" id="CHEBI:57743"/>
    </ligand>
</feature>
<keyword evidence="7 10" id="KW-0028">Amino-acid biosynthesis</keyword>
<dbReference type="InterPro" id="IPR001518">
    <property type="entry name" value="Arginosuc_synth"/>
</dbReference>
<feature type="binding site" evidence="10">
    <location>
        <position position="85"/>
    </location>
    <ligand>
        <name>L-citrulline</name>
        <dbReference type="ChEBI" id="CHEBI:57743"/>
    </ligand>
</feature>
<comment type="similarity">
    <text evidence="10">Belongs to the argininosuccinate synthase family. Type 1 subfamily.</text>
</comment>
<sequence length="413" mass="46224">MSKVLLAYSGGLDTTVAIKMIEENYHMKVATLTIDVGQNEDMQGIRDKALTIGAVQAFIYDAREEFVQDYILPALKANALYEGVYPLATALARPLIVKHMVKIAEKIGATYIAHGCTGKGNDQVRFECGVAALNPDLKVIAPVREFNLKRDYEIEYAKKNGIPVEEKKSVYSIDENLWGRSIECGPIEDETKEPPEDAFLWTVSPQRAPDEPEYIEIEFDKGMPVALNNEPMGLVNLINKLNEIGGKQGVGRIDHIESRLVGIKSHEVYEAPAATILIKAHQDLEKLVLTRDVLHFKPILEYLFAELVYNGLWFSPLREAISAFIEATQRNVSGTVRLKLYKGSVIVVGRHSENSLYLKNLATYEGIDEFDQNHSKGFIEIWSLPLKVNARVNCENKLSSNYSKVAVIQGEKI</sequence>
<dbReference type="PROSITE" id="PS00565">
    <property type="entry name" value="ARGININOSUCCIN_SYN_2"/>
    <property type="match status" value="1"/>
</dbReference>
<dbReference type="NCBIfam" id="NF001770">
    <property type="entry name" value="PRK00509.1"/>
    <property type="match status" value="1"/>
</dbReference>
<feature type="domain" description="Arginosuccinate synthase C-terminal" evidence="12">
    <location>
        <begin position="171"/>
        <end position="388"/>
    </location>
</feature>
<dbReference type="InterPro" id="IPR024074">
    <property type="entry name" value="AS_cat/multimer_dom_body"/>
</dbReference>
<dbReference type="CDD" id="cd01999">
    <property type="entry name" value="ASS"/>
    <property type="match status" value="1"/>
</dbReference>
<feature type="binding site" evidence="10">
    <location>
        <position position="122"/>
    </location>
    <ligand>
        <name>L-aspartate</name>
        <dbReference type="ChEBI" id="CHEBI:29991"/>
    </ligand>
</feature>
<evidence type="ECO:0000259" key="11">
    <source>
        <dbReference type="Pfam" id="PF00764"/>
    </source>
</evidence>
<dbReference type="EMBL" id="DTHJ01000149">
    <property type="protein sequence ID" value="HHS63409.1"/>
    <property type="molecule type" value="Genomic_DNA"/>
</dbReference>
<dbReference type="NCBIfam" id="TIGR00032">
    <property type="entry name" value="argG"/>
    <property type="match status" value="1"/>
</dbReference>
<dbReference type="SUPFAM" id="SSF52402">
    <property type="entry name" value="Adenine nucleotide alpha hydrolases-like"/>
    <property type="match status" value="1"/>
</dbReference>
<comment type="catalytic activity">
    <reaction evidence="10">
        <text>L-citrulline + L-aspartate + ATP = 2-(N(omega)-L-arginino)succinate + AMP + diphosphate + H(+)</text>
        <dbReference type="Rhea" id="RHEA:10932"/>
        <dbReference type="ChEBI" id="CHEBI:15378"/>
        <dbReference type="ChEBI" id="CHEBI:29991"/>
        <dbReference type="ChEBI" id="CHEBI:30616"/>
        <dbReference type="ChEBI" id="CHEBI:33019"/>
        <dbReference type="ChEBI" id="CHEBI:57472"/>
        <dbReference type="ChEBI" id="CHEBI:57743"/>
        <dbReference type="ChEBI" id="CHEBI:456215"/>
        <dbReference type="EC" id="6.3.4.5"/>
    </reaction>
</comment>
<dbReference type="EC" id="6.3.4.5" evidence="3 10"/>
<dbReference type="SUPFAM" id="SSF69864">
    <property type="entry name" value="Argininosuccinate synthetase, C-terminal domain"/>
    <property type="match status" value="1"/>
</dbReference>
<keyword evidence="4 10" id="KW-0963">Cytoplasm</keyword>
<keyword evidence="9 10" id="KW-0067">ATP-binding</keyword>
<gene>
    <name evidence="10" type="primary">argG</name>
    <name evidence="13" type="ORF">ENV70_07375</name>
</gene>
<evidence type="ECO:0000256" key="1">
    <source>
        <dbReference type="ARBA" id="ARBA00004967"/>
    </source>
</evidence>
<dbReference type="Gene3D" id="3.40.50.620">
    <property type="entry name" value="HUPs"/>
    <property type="match status" value="1"/>
</dbReference>
<dbReference type="Gene3D" id="1.20.5.470">
    <property type="entry name" value="Single helix bin"/>
    <property type="match status" value="1"/>
</dbReference>
<evidence type="ECO:0000256" key="10">
    <source>
        <dbReference type="HAMAP-Rule" id="MF_00005"/>
    </source>
</evidence>
<keyword evidence="6 10" id="KW-0436">Ligase</keyword>
<dbReference type="FunFam" id="3.90.1260.10:FF:000007">
    <property type="entry name" value="Argininosuccinate synthase"/>
    <property type="match status" value="1"/>
</dbReference>
<proteinExistence type="inferred from homology"/>
<dbReference type="PROSITE" id="PS00564">
    <property type="entry name" value="ARGININOSUCCIN_SYN_1"/>
    <property type="match status" value="1"/>
</dbReference>
<comment type="subcellular location">
    <subcellularLocation>
        <location evidence="10">Cytoplasm</location>
    </subcellularLocation>
</comment>
<feature type="binding site" evidence="10">
    <location>
        <position position="269"/>
    </location>
    <ligand>
        <name>L-citrulline</name>
        <dbReference type="ChEBI" id="CHEBI:57743"/>
    </ligand>
</feature>
<dbReference type="GO" id="GO:0000053">
    <property type="term" value="P:argininosuccinate metabolic process"/>
    <property type="evidence" value="ECO:0007669"/>
    <property type="project" value="TreeGrafter"/>
</dbReference>
<protein>
    <recommendedName>
        <fullName evidence="3 10">Argininosuccinate synthase</fullName>
        <ecNumber evidence="3 10">6.3.4.5</ecNumber>
    </recommendedName>
    <alternativeName>
        <fullName evidence="10">Citrulline--aspartate ligase</fullName>
    </alternativeName>
</protein>
<dbReference type="GO" id="GO:0006526">
    <property type="term" value="P:L-arginine biosynthetic process"/>
    <property type="evidence" value="ECO:0007669"/>
    <property type="project" value="UniProtKB-UniRule"/>
</dbReference>
<evidence type="ECO:0000256" key="7">
    <source>
        <dbReference type="ARBA" id="ARBA00022605"/>
    </source>
</evidence>
<dbReference type="InterPro" id="IPR048267">
    <property type="entry name" value="Arginosuc_syn_N"/>
</dbReference>
<evidence type="ECO:0000256" key="9">
    <source>
        <dbReference type="ARBA" id="ARBA00022840"/>
    </source>
</evidence>
<evidence type="ECO:0000259" key="12">
    <source>
        <dbReference type="Pfam" id="PF20979"/>
    </source>
</evidence>
<dbReference type="GO" id="GO:0004055">
    <property type="term" value="F:argininosuccinate synthase activity"/>
    <property type="evidence" value="ECO:0007669"/>
    <property type="project" value="UniProtKB-UniRule"/>
</dbReference>
<dbReference type="FunFam" id="3.40.50.620:FF:000038">
    <property type="entry name" value="Argininosuccinate synthase"/>
    <property type="match status" value="1"/>
</dbReference>
<feature type="binding site" evidence="10">
    <location>
        <begin position="7"/>
        <end position="15"/>
    </location>
    <ligand>
        <name>ATP</name>
        <dbReference type="ChEBI" id="CHEBI:30616"/>
    </ligand>
</feature>
<feature type="binding site" evidence="10">
    <location>
        <position position="121"/>
    </location>
    <ligand>
        <name>L-citrulline</name>
        <dbReference type="ChEBI" id="CHEBI:57743"/>
    </ligand>
</feature>
<dbReference type="AlphaFoldDB" id="A0A7C6ENR8"/>
<dbReference type="Pfam" id="PF20979">
    <property type="entry name" value="Arginosuc_syn_C"/>
    <property type="match status" value="1"/>
</dbReference>
<feature type="binding site" evidence="10">
    <location>
        <position position="125"/>
    </location>
    <ligand>
        <name>L-citrulline</name>
        <dbReference type="ChEBI" id="CHEBI:57743"/>
    </ligand>
</feature>
<keyword evidence="5 10" id="KW-0055">Arginine biosynthesis</keyword>
<dbReference type="UniPathway" id="UPA00068">
    <property type="reaction ID" value="UER00113"/>
</dbReference>
<feature type="binding site" evidence="10">
    <location>
        <position position="181"/>
    </location>
    <ligand>
        <name>L-citrulline</name>
        <dbReference type="ChEBI" id="CHEBI:57743"/>
    </ligand>
</feature>
<reference evidence="13" key="1">
    <citation type="journal article" date="2020" name="mSystems">
        <title>Genome- and Community-Level Interaction Insights into Carbon Utilization and Element Cycling Functions of Hydrothermarchaeota in Hydrothermal Sediment.</title>
        <authorList>
            <person name="Zhou Z."/>
            <person name="Liu Y."/>
            <person name="Xu W."/>
            <person name="Pan J."/>
            <person name="Luo Z.H."/>
            <person name="Li M."/>
        </authorList>
    </citation>
    <scope>NUCLEOTIDE SEQUENCE [LARGE SCALE GENOMIC DNA]</scope>
    <source>
        <strain evidence="13">SpSt-783</strain>
    </source>
</reference>
<evidence type="ECO:0000256" key="3">
    <source>
        <dbReference type="ARBA" id="ARBA00012286"/>
    </source>
</evidence>
<feature type="binding site" evidence="10">
    <location>
        <position position="121"/>
    </location>
    <ligand>
        <name>L-aspartate</name>
        <dbReference type="ChEBI" id="CHEBI:29991"/>
    </ligand>
</feature>
<dbReference type="Gene3D" id="3.90.1260.10">
    <property type="entry name" value="Argininosuccinate synthetase, chain A, domain 2"/>
    <property type="match status" value="1"/>
</dbReference>
<dbReference type="PANTHER" id="PTHR11587:SF2">
    <property type="entry name" value="ARGININOSUCCINATE SYNTHASE"/>
    <property type="match status" value="1"/>
</dbReference>
<name>A0A7C6ENR8_UNCW3</name>
<evidence type="ECO:0000256" key="8">
    <source>
        <dbReference type="ARBA" id="ARBA00022741"/>
    </source>
</evidence>
<dbReference type="InterPro" id="IPR048268">
    <property type="entry name" value="Arginosuc_syn_C"/>
</dbReference>
<evidence type="ECO:0000256" key="4">
    <source>
        <dbReference type="ARBA" id="ARBA00022490"/>
    </source>
</evidence>
<comment type="pathway">
    <text evidence="1 10">Amino-acid biosynthesis; L-arginine biosynthesis; L-arginine from L-ornithine and carbamoyl phosphate: step 2/3.</text>
</comment>
<keyword evidence="8 10" id="KW-0547">Nucleotide-binding</keyword>
<organism evidence="13">
    <name type="scientific">candidate division WOR-3 bacterium</name>
    <dbReference type="NCBI Taxonomy" id="2052148"/>
    <lineage>
        <taxon>Bacteria</taxon>
        <taxon>Bacteria division WOR-3</taxon>
    </lineage>
</organism>
<feature type="binding site" evidence="10">
    <location>
        <position position="257"/>
    </location>
    <ligand>
        <name>L-citrulline</name>
        <dbReference type="ChEBI" id="CHEBI:57743"/>
    </ligand>
</feature>
<dbReference type="InterPro" id="IPR018223">
    <property type="entry name" value="Arginosuc_synth_CS"/>
</dbReference>
<feature type="binding site" evidence="10">
    <location>
        <position position="117"/>
    </location>
    <ligand>
        <name>L-aspartate</name>
        <dbReference type="ChEBI" id="CHEBI:29991"/>
    </ligand>
</feature>
<dbReference type="Pfam" id="PF00764">
    <property type="entry name" value="Arginosuc_synth"/>
    <property type="match status" value="1"/>
</dbReference>
<comment type="subunit">
    <text evidence="2 10">Homotetramer.</text>
</comment>
<dbReference type="GO" id="GO:0005737">
    <property type="term" value="C:cytoplasm"/>
    <property type="evidence" value="ECO:0007669"/>
    <property type="project" value="UniProtKB-SubCell"/>
</dbReference>
<dbReference type="InterPro" id="IPR014729">
    <property type="entry name" value="Rossmann-like_a/b/a_fold"/>
</dbReference>
<dbReference type="GO" id="GO:0000050">
    <property type="term" value="P:urea cycle"/>
    <property type="evidence" value="ECO:0007669"/>
    <property type="project" value="TreeGrafter"/>
</dbReference>
<dbReference type="HAMAP" id="MF_00005">
    <property type="entry name" value="Arg_succ_synth_type1"/>
    <property type="match status" value="1"/>
</dbReference>
<feature type="domain" description="Arginosuccinate synthase-like N-terminal" evidence="11">
    <location>
        <begin position="3"/>
        <end position="163"/>
    </location>
</feature>
<evidence type="ECO:0000256" key="2">
    <source>
        <dbReference type="ARBA" id="ARBA00011881"/>
    </source>
</evidence>
<evidence type="ECO:0000256" key="5">
    <source>
        <dbReference type="ARBA" id="ARBA00022571"/>
    </source>
</evidence>